<dbReference type="GeneID" id="92073063"/>
<dbReference type="InterPro" id="IPR013149">
    <property type="entry name" value="ADH-like_C"/>
</dbReference>
<evidence type="ECO:0000256" key="3">
    <source>
        <dbReference type="ARBA" id="ARBA00022723"/>
    </source>
</evidence>
<evidence type="ECO:0000256" key="2">
    <source>
        <dbReference type="ARBA" id="ARBA00008072"/>
    </source>
</evidence>
<dbReference type="Proteomes" id="UP001391051">
    <property type="component" value="Unassembled WGS sequence"/>
</dbReference>
<comment type="cofactor">
    <cofactor evidence="1">
        <name>Zn(2+)</name>
        <dbReference type="ChEBI" id="CHEBI:29105"/>
    </cofactor>
</comment>
<dbReference type="InterPro" id="IPR020843">
    <property type="entry name" value="ER"/>
</dbReference>
<evidence type="ECO:0000313" key="8">
    <source>
        <dbReference type="Proteomes" id="UP001391051"/>
    </source>
</evidence>
<feature type="domain" description="Enoyl reductase (ER)" evidence="6">
    <location>
        <begin position="25"/>
        <end position="358"/>
    </location>
</feature>
<comment type="similarity">
    <text evidence="2">Belongs to the zinc-containing alcohol dehydrogenase family.</text>
</comment>
<accession>A0ABR1QTA1</accession>
<dbReference type="Pfam" id="PF00107">
    <property type="entry name" value="ADH_zinc_N"/>
    <property type="match status" value="1"/>
</dbReference>
<comment type="caution">
    <text evidence="7">The sequence shown here is derived from an EMBL/GenBank/DDBJ whole genome shotgun (WGS) entry which is preliminary data.</text>
</comment>
<organism evidence="7 8">
    <name type="scientific">Apiospora aurea</name>
    <dbReference type="NCBI Taxonomy" id="335848"/>
    <lineage>
        <taxon>Eukaryota</taxon>
        <taxon>Fungi</taxon>
        <taxon>Dikarya</taxon>
        <taxon>Ascomycota</taxon>
        <taxon>Pezizomycotina</taxon>
        <taxon>Sordariomycetes</taxon>
        <taxon>Xylariomycetidae</taxon>
        <taxon>Amphisphaeriales</taxon>
        <taxon>Apiosporaceae</taxon>
        <taxon>Apiospora</taxon>
    </lineage>
</organism>
<evidence type="ECO:0000256" key="4">
    <source>
        <dbReference type="ARBA" id="ARBA00022833"/>
    </source>
</evidence>
<evidence type="ECO:0000313" key="7">
    <source>
        <dbReference type="EMBL" id="KAK7962954.1"/>
    </source>
</evidence>
<dbReference type="InterPro" id="IPR013154">
    <property type="entry name" value="ADH-like_N"/>
</dbReference>
<reference evidence="7 8" key="1">
    <citation type="submission" date="2023-01" db="EMBL/GenBank/DDBJ databases">
        <title>Analysis of 21 Apiospora genomes using comparative genomics revels a genus with tremendous synthesis potential of carbohydrate active enzymes and secondary metabolites.</title>
        <authorList>
            <person name="Sorensen T."/>
        </authorList>
    </citation>
    <scope>NUCLEOTIDE SEQUENCE [LARGE SCALE GENOMIC DNA]</scope>
    <source>
        <strain evidence="7 8">CBS 24483</strain>
    </source>
</reference>
<dbReference type="Gene3D" id="3.40.50.720">
    <property type="entry name" value="NAD(P)-binding Rossmann-like Domain"/>
    <property type="match status" value="1"/>
</dbReference>
<dbReference type="SUPFAM" id="SSF50129">
    <property type="entry name" value="GroES-like"/>
    <property type="match status" value="1"/>
</dbReference>
<dbReference type="EMBL" id="JAQQWE010000002">
    <property type="protein sequence ID" value="KAK7962954.1"/>
    <property type="molecule type" value="Genomic_DNA"/>
</dbReference>
<dbReference type="InterPro" id="IPR036291">
    <property type="entry name" value="NAD(P)-bd_dom_sf"/>
</dbReference>
<evidence type="ECO:0000256" key="5">
    <source>
        <dbReference type="ARBA" id="ARBA00023002"/>
    </source>
</evidence>
<dbReference type="PANTHER" id="PTHR42940">
    <property type="entry name" value="ALCOHOL DEHYDROGENASE 1-RELATED"/>
    <property type="match status" value="1"/>
</dbReference>
<keyword evidence="3" id="KW-0479">Metal-binding</keyword>
<keyword evidence="4" id="KW-0862">Zinc</keyword>
<evidence type="ECO:0000259" key="6">
    <source>
        <dbReference type="SMART" id="SM00829"/>
    </source>
</evidence>
<dbReference type="InterPro" id="IPR011032">
    <property type="entry name" value="GroES-like_sf"/>
</dbReference>
<name>A0ABR1QTA1_9PEZI</name>
<keyword evidence="8" id="KW-1185">Reference proteome</keyword>
<dbReference type="SMART" id="SM00829">
    <property type="entry name" value="PKS_ER"/>
    <property type="match status" value="1"/>
</dbReference>
<keyword evidence="5" id="KW-0560">Oxidoreductase</keyword>
<dbReference type="PANTHER" id="PTHR42940:SF8">
    <property type="entry name" value="VACUOLAR PROTEIN SORTING-ASSOCIATED PROTEIN 11"/>
    <property type="match status" value="1"/>
</dbReference>
<dbReference type="RefSeq" id="XP_066705065.1">
    <property type="nucleotide sequence ID" value="XM_066840001.1"/>
</dbReference>
<proteinExistence type="inferred from homology"/>
<protein>
    <submittedName>
        <fullName evidence="7">Chaperonin 10-like protein</fullName>
    </submittedName>
</protein>
<sequence length="369" mass="38835">MTQPPPSVPDQMQAVQVVKHNEPYRLRSVPVPSSAAADELGPHDLLVKVAAASYGHTDGMVAAGVFGDRLPVTASHEGSGTVVRAGSASGFEVGERVMCGLPFHPCGECADCRGGQGPQEQYCPDVQGHVGVHIDGCFAEYVRVDARFTTKLPRGVSLLSAAPLACAGRTVWRAGLQTELKMGQWIAIVGSGGGLGHLGVQFARRALGLRVIGIDARDEALELSRGFGAEVVLDERKDKHEVVAEVRKVAGGDGADATIVLSDAPGAAALGCAVTRMHGTVVQVAQPDEVSVPFQELVFRDIRLKGSLLCSPAESRAMLEAVAEHGVEVRTNVFRGLESIEELMNMVKGGRIQGKAVIVVDQGQIDAEK</sequence>
<dbReference type="SUPFAM" id="SSF51735">
    <property type="entry name" value="NAD(P)-binding Rossmann-fold domains"/>
    <property type="match status" value="1"/>
</dbReference>
<dbReference type="Gene3D" id="3.90.180.10">
    <property type="entry name" value="Medium-chain alcohol dehydrogenases, catalytic domain"/>
    <property type="match status" value="1"/>
</dbReference>
<dbReference type="Pfam" id="PF08240">
    <property type="entry name" value="ADH_N"/>
    <property type="match status" value="1"/>
</dbReference>
<evidence type="ECO:0000256" key="1">
    <source>
        <dbReference type="ARBA" id="ARBA00001947"/>
    </source>
</evidence>
<gene>
    <name evidence="7" type="ORF">PG986_003779</name>
</gene>